<name>A0A1G6X6S6_PEPNI</name>
<dbReference type="GO" id="GO:0006355">
    <property type="term" value="P:regulation of DNA-templated transcription"/>
    <property type="evidence" value="ECO:0007669"/>
    <property type="project" value="InterPro"/>
</dbReference>
<dbReference type="PANTHER" id="PTHR40026:SF1">
    <property type="entry name" value="PROTEIN VEG"/>
    <property type="match status" value="1"/>
</dbReference>
<dbReference type="PANTHER" id="PTHR40026">
    <property type="entry name" value="PROTEIN VEG"/>
    <property type="match status" value="1"/>
</dbReference>
<reference evidence="1 2" key="1">
    <citation type="submission" date="2016-10" db="EMBL/GenBank/DDBJ databases">
        <authorList>
            <person name="de Groot N.N."/>
        </authorList>
    </citation>
    <scope>NUCLEOTIDE SEQUENCE [LARGE SCALE GENOMIC DNA]</scope>
    <source>
        <strain evidence="1 2">DSM 20475</strain>
    </source>
</reference>
<evidence type="ECO:0000313" key="2">
    <source>
        <dbReference type="Proteomes" id="UP000198995"/>
    </source>
</evidence>
<dbReference type="Gene3D" id="2.30.30.100">
    <property type="match status" value="1"/>
</dbReference>
<dbReference type="OrthoDB" id="5469at2"/>
<dbReference type="AlphaFoldDB" id="A0A1G6X6S6"/>
<sequence length="92" mass="10474">MSKRTIERLRKALTPFVGCDIDVDANVGRKRIVPYEGVLENTYPNLFVVRVGDDSDEEERRLSFSYVDLFTGNVVISLHKDGHTYSLTPNIN</sequence>
<evidence type="ECO:0000313" key="1">
    <source>
        <dbReference type="EMBL" id="SDD73822.1"/>
    </source>
</evidence>
<dbReference type="RefSeq" id="WP_091791847.1">
    <property type="nucleotide sequence ID" value="NZ_FNAF01000006.1"/>
</dbReference>
<dbReference type="EMBL" id="FNAF01000006">
    <property type="protein sequence ID" value="SDD73822.1"/>
    <property type="molecule type" value="Genomic_DNA"/>
</dbReference>
<dbReference type="Pfam" id="PF06257">
    <property type="entry name" value="VEG"/>
    <property type="match status" value="1"/>
</dbReference>
<protein>
    <submittedName>
        <fullName evidence="1">Uncharacterized protein Veg</fullName>
    </submittedName>
</protein>
<dbReference type="InterPro" id="IPR009366">
    <property type="entry name" value="Protein_Veg"/>
</dbReference>
<organism evidence="1 2">
    <name type="scientific">Peptococcus niger</name>
    <dbReference type="NCBI Taxonomy" id="2741"/>
    <lineage>
        <taxon>Bacteria</taxon>
        <taxon>Bacillati</taxon>
        <taxon>Bacillota</taxon>
        <taxon>Clostridia</taxon>
        <taxon>Eubacteriales</taxon>
        <taxon>Peptococcaceae</taxon>
        <taxon>Peptococcus</taxon>
    </lineage>
</organism>
<proteinExistence type="predicted"/>
<keyword evidence="2" id="KW-1185">Reference proteome</keyword>
<dbReference type="STRING" id="2741.SAMN04489866_10667"/>
<dbReference type="Proteomes" id="UP000198995">
    <property type="component" value="Unassembled WGS sequence"/>
</dbReference>
<accession>A0A1G6X6S6</accession>
<gene>
    <name evidence="1" type="ORF">SAMN04489866_10667</name>
</gene>